<reference evidence="1" key="1">
    <citation type="submission" date="2020-12" db="EMBL/GenBank/DDBJ databases">
        <title>Genomic characterization of non-nitrogen-fixing Frankia strains.</title>
        <authorList>
            <person name="Carlos-Shanley C."/>
            <person name="Guerra T."/>
            <person name="Hahn D."/>
        </authorList>
    </citation>
    <scope>NUCLEOTIDE SEQUENCE</scope>
    <source>
        <strain evidence="1">CN6</strain>
    </source>
</reference>
<dbReference type="EMBL" id="JAEACQ010000191">
    <property type="protein sequence ID" value="MBL7628563.1"/>
    <property type="molecule type" value="Genomic_DNA"/>
</dbReference>
<dbReference type="AlphaFoldDB" id="A0A937RAD9"/>
<keyword evidence="2" id="KW-1185">Reference proteome</keyword>
<name>A0A937RAD9_9ACTN</name>
<gene>
    <name evidence="1" type="ORF">I7412_15665</name>
</gene>
<accession>A0A937RAD9</accession>
<sequence>MTDQGDGGTSPTSRHDTVMWEVRAAPGRLVELVAWVRNTAVPDLLGRAGCLRVEVFDASDERVVVIARFAGLAPRLPAPPGDLLRRPAHAWPFRHVSTHRPGDV</sequence>
<comment type="caution">
    <text evidence="1">The sequence shown here is derived from an EMBL/GenBank/DDBJ whole genome shotgun (WGS) entry which is preliminary data.</text>
</comment>
<dbReference type="Proteomes" id="UP000604475">
    <property type="component" value="Unassembled WGS sequence"/>
</dbReference>
<protein>
    <submittedName>
        <fullName evidence="1">Uncharacterized protein</fullName>
    </submittedName>
</protein>
<organism evidence="1 2">
    <name type="scientific">Frankia nepalensis</name>
    <dbReference type="NCBI Taxonomy" id="1836974"/>
    <lineage>
        <taxon>Bacteria</taxon>
        <taxon>Bacillati</taxon>
        <taxon>Actinomycetota</taxon>
        <taxon>Actinomycetes</taxon>
        <taxon>Frankiales</taxon>
        <taxon>Frankiaceae</taxon>
        <taxon>Frankia</taxon>
    </lineage>
</organism>
<proteinExistence type="predicted"/>
<evidence type="ECO:0000313" key="1">
    <source>
        <dbReference type="EMBL" id="MBL7628563.1"/>
    </source>
</evidence>
<dbReference type="RefSeq" id="WP_203007587.1">
    <property type="nucleotide sequence ID" value="NZ_JADWYU010000178.1"/>
</dbReference>
<evidence type="ECO:0000313" key="2">
    <source>
        <dbReference type="Proteomes" id="UP000604475"/>
    </source>
</evidence>